<keyword evidence="2" id="KW-1185">Reference proteome</keyword>
<comment type="caution">
    <text evidence="1">The sequence shown here is derived from an EMBL/GenBank/DDBJ whole genome shotgun (WGS) entry which is preliminary data.</text>
</comment>
<dbReference type="Proteomes" id="UP000186817">
    <property type="component" value="Unassembled WGS sequence"/>
</dbReference>
<protein>
    <submittedName>
        <fullName evidence="1">Uncharacterized protein</fullName>
    </submittedName>
</protein>
<organism evidence="1 2">
    <name type="scientific">Symbiodinium microadriaticum</name>
    <name type="common">Dinoflagellate</name>
    <name type="synonym">Zooxanthella microadriatica</name>
    <dbReference type="NCBI Taxonomy" id="2951"/>
    <lineage>
        <taxon>Eukaryota</taxon>
        <taxon>Sar</taxon>
        <taxon>Alveolata</taxon>
        <taxon>Dinophyceae</taxon>
        <taxon>Suessiales</taxon>
        <taxon>Symbiodiniaceae</taxon>
        <taxon>Symbiodinium</taxon>
    </lineage>
</organism>
<name>A0A1Q9DSA7_SYMMI</name>
<dbReference type="AlphaFoldDB" id="A0A1Q9DSA7"/>
<proteinExistence type="predicted"/>
<dbReference type="OrthoDB" id="10293648at2759"/>
<sequence length="294" mass="31453">MACLHVDDVNQVAVPDLGRDLLISTQKWNAWTFQQDVGFEPRLIVWWKDATPLPTSEDQLPAHATREDEPMLRMPVLLHVYDCGQALTQVGIGGAYHASVEVNGLEWDVGGYNRNVWSSSTCFVKGTGLAEDGCKRELITRLVLATAPDLRPLIRWASLQVFGPSELQRKKVEAVVSDPVEEVTSYSPGCKGCAGGGIKGAPALATAMAGKTDLRPVEAVVSDPVEEVEAVVSPVEELSRCALAGPHWPCAAQPAQPERDAGGACFHCATAVQQAIGHTALLGRVWAGGWLPGS</sequence>
<evidence type="ECO:0000313" key="2">
    <source>
        <dbReference type="Proteomes" id="UP000186817"/>
    </source>
</evidence>
<reference evidence="1 2" key="1">
    <citation type="submission" date="2016-02" db="EMBL/GenBank/DDBJ databases">
        <title>Genome analysis of coral dinoflagellate symbionts highlights evolutionary adaptations to a symbiotic lifestyle.</title>
        <authorList>
            <person name="Aranda M."/>
            <person name="Li Y."/>
            <person name="Liew Y.J."/>
            <person name="Baumgarten S."/>
            <person name="Simakov O."/>
            <person name="Wilson M."/>
            <person name="Piel J."/>
            <person name="Ashoor H."/>
            <person name="Bougouffa S."/>
            <person name="Bajic V.B."/>
            <person name="Ryu T."/>
            <person name="Ravasi T."/>
            <person name="Bayer T."/>
            <person name="Micklem G."/>
            <person name="Kim H."/>
            <person name="Bhak J."/>
            <person name="Lajeunesse T.C."/>
            <person name="Voolstra C.R."/>
        </authorList>
    </citation>
    <scope>NUCLEOTIDE SEQUENCE [LARGE SCALE GENOMIC DNA]</scope>
    <source>
        <strain evidence="1 2">CCMP2467</strain>
    </source>
</reference>
<gene>
    <name evidence="1" type="ORF">AK812_SmicGene19552</name>
</gene>
<accession>A0A1Q9DSA7</accession>
<dbReference type="EMBL" id="LSRX01000410">
    <property type="protein sequence ID" value="OLP98041.1"/>
    <property type="molecule type" value="Genomic_DNA"/>
</dbReference>
<evidence type="ECO:0000313" key="1">
    <source>
        <dbReference type="EMBL" id="OLP98041.1"/>
    </source>
</evidence>